<keyword evidence="2" id="KW-0547">Nucleotide-binding</keyword>
<evidence type="ECO:0000256" key="4">
    <source>
        <dbReference type="ARBA" id="ARBA00023186"/>
    </source>
</evidence>
<proteinExistence type="inferred from homology"/>
<comment type="similarity">
    <text evidence="1">Belongs to the heat shock protein 90 family.</text>
</comment>
<dbReference type="InterPro" id="IPR019805">
    <property type="entry name" value="Heat_shock_protein_90_CS"/>
</dbReference>
<dbReference type="InterPro" id="IPR001404">
    <property type="entry name" value="Hsp90_fam"/>
</dbReference>
<sequence>MTENNENPPAPTTKNVNEEKPQQDETANNKESQKKTKTHEEMEAKEQIKISLREEFAKKKQKTYVCITKKKTYVRNKKNTNTYDKNRSIMNAVYSNKEIFLRELISNKSNALDKIKCVSLTNPEMLDKEKKM</sequence>
<dbReference type="OrthoDB" id="28737at2759"/>
<dbReference type="GO" id="GO:0051082">
    <property type="term" value="F:unfolded protein binding"/>
    <property type="evidence" value="ECO:0007669"/>
    <property type="project" value="InterPro"/>
</dbReference>
<keyword evidence="4" id="KW-0143">Chaperone</keyword>
<evidence type="ECO:0000256" key="1">
    <source>
        <dbReference type="ARBA" id="ARBA00008239"/>
    </source>
</evidence>
<evidence type="ECO:0000256" key="3">
    <source>
        <dbReference type="ARBA" id="ARBA00022840"/>
    </source>
</evidence>
<dbReference type="InterPro" id="IPR036890">
    <property type="entry name" value="HATPase_C_sf"/>
</dbReference>
<feature type="compositionally biased region" description="Basic and acidic residues" evidence="5">
    <location>
        <begin position="16"/>
        <end position="45"/>
    </location>
</feature>
<name>X6LC75_RETFI</name>
<comment type="caution">
    <text evidence="6">The sequence shown here is derived from an EMBL/GenBank/DDBJ whole genome shotgun (WGS) entry which is preliminary data.</text>
</comment>
<evidence type="ECO:0000313" key="6">
    <source>
        <dbReference type="EMBL" id="ETN98930.1"/>
    </source>
</evidence>
<dbReference type="Gene3D" id="3.30.565.10">
    <property type="entry name" value="Histidine kinase-like ATPase, C-terminal domain"/>
    <property type="match status" value="1"/>
</dbReference>
<evidence type="ECO:0000313" key="7">
    <source>
        <dbReference type="Proteomes" id="UP000023152"/>
    </source>
</evidence>
<evidence type="ECO:0000256" key="2">
    <source>
        <dbReference type="ARBA" id="ARBA00022741"/>
    </source>
</evidence>
<reference evidence="6 7" key="1">
    <citation type="journal article" date="2013" name="Curr. Biol.">
        <title>The Genome of the Foraminiferan Reticulomyxa filosa.</title>
        <authorList>
            <person name="Glockner G."/>
            <person name="Hulsmann N."/>
            <person name="Schleicher M."/>
            <person name="Noegel A.A."/>
            <person name="Eichinger L."/>
            <person name="Gallinger C."/>
            <person name="Pawlowski J."/>
            <person name="Sierra R."/>
            <person name="Euteneuer U."/>
            <person name="Pillet L."/>
            <person name="Moustafa A."/>
            <person name="Platzer M."/>
            <person name="Groth M."/>
            <person name="Szafranski K."/>
            <person name="Schliwa M."/>
        </authorList>
    </citation>
    <scope>NUCLEOTIDE SEQUENCE [LARGE SCALE GENOMIC DNA]</scope>
</reference>
<dbReference type="PROSITE" id="PS00298">
    <property type="entry name" value="HSP90"/>
    <property type="match status" value="1"/>
</dbReference>
<protein>
    <submittedName>
        <fullName evidence="6">Endoplasmin</fullName>
    </submittedName>
</protein>
<dbReference type="GO" id="GO:0005524">
    <property type="term" value="F:ATP binding"/>
    <property type="evidence" value="ECO:0007669"/>
    <property type="project" value="UniProtKB-KW"/>
</dbReference>
<gene>
    <name evidence="6" type="ORF">RFI_38559</name>
</gene>
<keyword evidence="7" id="KW-1185">Reference proteome</keyword>
<dbReference type="SUPFAM" id="SSF55874">
    <property type="entry name" value="ATPase domain of HSP90 chaperone/DNA topoisomerase II/histidine kinase"/>
    <property type="match status" value="1"/>
</dbReference>
<dbReference type="GO" id="GO:0140662">
    <property type="term" value="F:ATP-dependent protein folding chaperone"/>
    <property type="evidence" value="ECO:0007669"/>
    <property type="project" value="InterPro"/>
</dbReference>
<dbReference type="EMBL" id="ASPP01045384">
    <property type="protein sequence ID" value="ETN98930.1"/>
    <property type="molecule type" value="Genomic_DNA"/>
</dbReference>
<accession>X6LC75</accession>
<dbReference type="Proteomes" id="UP000023152">
    <property type="component" value="Unassembled WGS sequence"/>
</dbReference>
<organism evidence="6 7">
    <name type="scientific">Reticulomyxa filosa</name>
    <dbReference type="NCBI Taxonomy" id="46433"/>
    <lineage>
        <taxon>Eukaryota</taxon>
        <taxon>Sar</taxon>
        <taxon>Rhizaria</taxon>
        <taxon>Retaria</taxon>
        <taxon>Foraminifera</taxon>
        <taxon>Monothalamids</taxon>
        <taxon>Reticulomyxidae</taxon>
        <taxon>Reticulomyxa</taxon>
    </lineage>
</organism>
<dbReference type="GO" id="GO:0016887">
    <property type="term" value="F:ATP hydrolysis activity"/>
    <property type="evidence" value="ECO:0007669"/>
    <property type="project" value="InterPro"/>
</dbReference>
<evidence type="ECO:0000256" key="5">
    <source>
        <dbReference type="SAM" id="MobiDB-lite"/>
    </source>
</evidence>
<dbReference type="PANTHER" id="PTHR11528">
    <property type="entry name" value="HEAT SHOCK PROTEIN 90 FAMILY MEMBER"/>
    <property type="match status" value="1"/>
</dbReference>
<dbReference type="AlphaFoldDB" id="X6LC75"/>
<feature type="region of interest" description="Disordered" evidence="5">
    <location>
        <begin position="1"/>
        <end position="45"/>
    </location>
</feature>
<keyword evidence="3" id="KW-0067">ATP-binding</keyword>
<feature type="compositionally biased region" description="Polar residues" evidence="5">
    <location>
        <begin position="1"/>
        <end position="15"/>
    </location>
</feature>